<dbReference type="GO" id="GO:0005545">
    <property type="term" value="F:1-phosphatidylinositol binding"/>
    <property type="evidence" value="ECO:0007669"/>
    <property type="project" value="TreeGrafter"/>
</dbReference>
<dbReference type="GO" id="GO:0043325">
    <property type="term" value="F:phosphatidylinositol-3,4-bisphosphate binding"/>
    <property type="evidence" value="ECO:0007669"/>
    <property type="project" value="TreeGrafter"/>
</dbReference>
<evidence type="ECO:0000313" key="2">
    <source>
        <dbReference type="EMBL" id="PHJ25118.1"/>
    </source>
</evidence>
<feature type="compositionally biased region" description="Polar residues" evidence="1">
    <location>
        <begin position="340"/>
        <end position="354"/>
    </location>
</feature>
<reference evidence="2 3" key="1">
    <citation type="journal article" date="2017" name="Int. J. Parasitol.">
        <title>The genome of the protozoan parasite Cystoisospora suis and a reverse vaccinology approach to identify vaccine candidates.</title>
        <authorList>
            <person name="Palmieri N."/>
            <person name="Shrestha A."/>
            <person name="Ruttkowski B."/>
            <person name="Beck T."/>
            <person name="Vogl C."/>
            <person name="Tomley F."/>
            <person name="Blake D.P."/>
            <person name="Joachim A."/>
        </authorList>
    </citation>
    <scope>NUCLEOTIDE SEQUENCE [LARGE SCALE GENOMIC DNA]</scope>
    <source>
        <strain evidence="2 3">Wien I</strain>
    </source>
</reference>
<dbReference type="EMBL" id="MIGC01000404">
    <property type="protein sequence ID" value="PHJ25118.1"/>
    <property type="molecule type" value="Genomic_DNA"/>
</dbReference>
<feature type="region of interest" description="Disordered" evidence="1">
    <location>
        <begin position="185"/>
        <end position="212"/>
    </location>
</feature>
<feature type="compositionally biased region" description="Low complexity" evidence="1">
    <location>
        <begin position="420"/>
        <end position="433"/>
    </location>
</feature>
<dbReference type="RefSeq" id="XP_067926790.1">
    <property type="nucleotide sequence ID" value="XM_068061227.1"/>
</dbReference>
<sequence length="1047" mass="111021">MTSFLADQNERLRLSTNGSSSRFPGSPHPAVATVAYSPPYSPPDEVFTSCSPSLAPASDPAFPAPLGSPPAAYPIQPACLFSHHDFARILGGAAEPPHPRPPQGPPPYPQNLVSQFLARGPPVRPPSSPQEEQEGQSRTPSCMLNGYLGPHTRPTDRSGPTDGDAGKEIAAITPYQEETKVDLRHRRISQETRGQERGKTADINTDVSTSGAGMPLEQVATDLALPHRNSVRNQDGLHAVQPRREVELNGHSSASDSDNIHSEGPTTNRERLKRSAAAHSYTGSPQCRDRVDLEEVPLPGVESPSLQAHGVRVLSRSPQVGIHSSAEASPAVSSAGQRGEQPSASCRSQPSQLPSELGGMTETRGTRHSQLPGRLARDGYSFPQCNSTDKKEHPDTFPSLLASARHHAFSNPPSPSYREVPASAPPSAVSASAGLTPSTGPTQVGFRFASQEEMRGAAQSLPSGVVSSSRYQPVSGISTVDSGPAVTTTGALATATAFFSDQGTVSRTSPPAIVHPHRATNGIQGSLGSSEGGAAATCNFGEDQSRAFSFGNSGGGAGDGMSSREASVLQNRLEGQQKSAAVPGRMELTGQQRANSIDTGRSFLNGEQRSIRDLLVTRRSTNDAASWLAAQEVAPPQPTAPHHMSPSPARGVQLPSPDMALHRFPINSRTGCYPRSFRLFAWHERQQLLVRSPEELAKCLGCPRQSKAKVVAIFGNTGDGKSVLLNNLFFSGQPVFPLNPPASFAGSPSLSTAACDKTSWPVPVAYSKGPGGQEKGLCPPNFGAALRGPAGVVGESKVDRCSANQGHGTLVAGLGGTKDVWVAWWRAEPYSGCDDAIIMDTEGLLGVCEDEASRLRMLMVVLAVADICIVCKSSERLTVDLFQFLNAASNIYLQHLRPSLREALELQAVPAHPNGPACLIYHQLLYDKPLMTRTTLAAATTSDVCPSSFSHPTARGTAGQSVTASGGRQWDNSGHPGRSAHGLLGTGEDRHRGWLTVMDSSTFLELFNAAFSIQGRRFAEHLRQSFPVHLLPTGCFAAEFDTECLSL</sequence>
<dbReference type="PANTHER" id="PTHR46624">
    <property type="entry name" value="AGAP002036-PA"/>
    <property type="match status" value="1"/>
</dbReference>
<dbReference type="InterPro" id="IPR027417">
    <property type="entry name" value="P-loop_NTPase"/>
</dbReference>
<dbReference type="OrthoDB" id="68108at2759"/>
<gene>
    <name evidence="2" type="ORF">CSUI_001021</name>
</gene>
<feature type="compositionally biased region" description="Polar residues" evidence="1">
    <location>
        <begin position="14"/>
        <end position="23"/>
    </location>
</feature>
<dbReference type="PANTHER" id="PTHR46624:SF4">
    <property type="entry name" value="FYVE-TYPE DOMAIN-CONTAINING PROTEIN"/>
    <property type="match status" value="1"/>
</dbReference>
<feature type="compositionally biased region" description="Low complexity" evidence="1">
    <location>
        <begin position="324"/>
        <end position="335"/>
    </location>
</feature>
<evidence type="ECO:0000256" key="1">
    <source>
        <dbReference type="SAM" id="MobiDB-lite"/>
    </source>
</evidence>
<dbReference type="GO" id="GO:0140042">
    <property type="term" value="P:lipid droplet formation"/>
    <property type="evidence" value="ECO:0007669"/>
    <property type="project" value="TreeGrafter"/>
</dbReference>
<evidence type="ECO:0000313" key="3">
    <source>
        <dbReference type="Proteomes" id="UP000221165"/>
    </source>
</evidence>
<name>A0A2C6LD54_9APIC</name>
<feature type="region of interest" description="Disordered" evidence="1">
    <location>
        <begin position="91"/>
        <end position="166"/>
    </location>
</feature>
<feature type="region of interest" description="Disordered" evidence="1">
    <location>
        <begin position="1"/>
        <end position="63"/>
    </location>
</feature>
<comment type="caution">
    <text evidence="2">The sequence shown here is derived from an EMBL/GenBank/DDBJ whole genome shotgun (WGS) entry which is preliminary data.</text>
</comment>
<feature type="region of interest" description="Disordered" evidence="1">
    <location>
        <begin position="247"/>
        <end position="290"/>
    </location>
</feature>
<keyword evidence="3" id="KW-1185">Reference proteome</keyword>
<feature type="region of interest" description="Disordered" evidence="1">
    <location>
        <begin position="949"/>
        <end position="985"/>
    </location>
</feature>
<proteinExistence type="predicted"/>
<feature type="compositionally biased region" description="Polar residues" evidence="1">
    <location>
        <begin position="958"/>
        <end position="972"/>
    </location>
</feature>
<dbReference type="InterPro" id="IPR042427">
    <property type="entry name" value="ZFYV1"/>
</dbReference>
<feature type="compositionally biased region" description="Pro residues" evidence="1">
    <location>
        <begin position="99"/>
        <end position="109"/>
    </location>
</feature>
<accession>A0A2C6LD54</accession>
<dbReference type="VEuPathDB" id="ToxoDB:CSUI_001021"/>
<feature type="region of interest" description="Disordered" evidence="1">
    <location>
        <begin position="321"/>
        <end position="443"/>
    </location>
</feature>
<dbReference type="AlphaFoldDB" id="A0A2C6LD54"/>
<dbReference type="GeneID" id="94424438"/>
<organism evidence="2 3">
    <name type="scientific">Cystoisospora suis</name>
    <dbReference type="NCBI Taxonomy" id="483139"/>
    <lineage>
        <taxon>Eukaryota</taxon>
        <taxon>Sar</taxon>
        <taxon>Alveolata</taxon>
        <taxon>Apicomplexa</taxon>
        <taxon>Conoidasida</taxon>
        <taxon>Coccidia</taxon>
        <taxon>Eucoccidiorida</taxon>
        <taxon>Eimeriorina</taxon>
        <taxon>Sarcocystidae</taxon>
        <taxon>Cystoisospora</taxon>
    </lineage>
</organism>
<dbReference type="GO" id="GO:0005547">
    <property type="term" value="F:phosphatidylinositol-3,4,5-trisphosphate binding"/>
    <property type="evidence" value="ECO:0007669"/>
    <property type="project" value="TreeGrafter"/>
</dbReference>
<protein>
    <submittedName>
        <fullName evidence="2">Zinc finger fyve domain-containing protein 1-like</fullName>
    </submittedName>
</protein>
<feature type="compositionally biased region" description="Basic and acidic residues" evidence="1">
    <location>
        <begin position="185"/>
        <end position="200"/>
    </location>
</feature>
<dbReference type="Gene3D" id="3.40.50.300">
    <property type="entry name" value="P-loop containing nucleotide triphosphate hydrolases"/>
    <property type="match status" value="1"/>
</dbReference>
<dbReference type="GO" id="GO:0032266">
    <property type="term" value="F:phosphatidylinositol-3-phosphate binding"/>
    <property type="evidence" value="ECO:0007669"/>
    <property type="project" value="TreeGrafter"/>
</dbReference>
<feature type="compositionally biased region" description="Polar residues" evidence="1">
    <location>
        <begin position="202"/>
        <end position="211"/>
    </location>
</feature>
<dbReference type="Proteomes" id="UP000221165">
    <property type="component" value="Unassembled WGS sequence"/>
</dbReference>
<dbReference type="SUPFAM" id="SSF52540">
    <property type="entry name" value="P-loop containing nucleoside triphosphate hydrolases"/>
    <property type="match status" value="1"/>
</dbReference>
<dbReference type="GO" id="GO:0005811">
    <property type="term" value="C:lipid droplet"/>
    <property type="evidence" value="ECO:0007669"/>
    <property type="project" value="TreeGrafter"/>
</dbReference>